<feature type="transmembrane region" description="Helical" evidence="7">
    <location>
        <begin position="755"/>
        <end position="774"/>
    </location>
</feature>
<feature type="transmembrane region" description="Helical" evidence="7">
    <location>
        <begin position="834"/>
        <end position="852"/>
    </location>
</feature>
<evidence type="ECO:0000256" key="6">
    <source>
        <dbReference type="SAM" id="MobiDB-lite"/>
    </source>
</evidence>
<reference evidence="8" key="1">
    <citation type="journal article" date="2018" name="Genome Biol. Evol.">
        <title>Genomics and development of Lentinus tigrinus, a white-rot wood-decaying mushroom with dimorphic fruiting bodies.</title>
        <authorList>
            <person name="Wu B."/>
            <person name="Xu Z."/>
            <person name="Knudson A."/>
            <person name="Carlson A."/>
            <person name="Chen N."/>
            <person name="Kovaka S."/>
            <person name="LaButti K."/>
            <person name="Lipzen A."/>
            <person name="Pennachio C."/>
            <person name="Riley R."/>
            <person name="Schakwitz W."/>
            <person name="Umezawa K."/>
            <person name="Ohm R.A."/>
            <person name="Grigoriev I.V."/>
            <person name="Nagy L.G."/>
            <person name="Gibbons J."/>
            <person name="Hibbett D."/>
        </authorList>
    </citation>
    <scope>NUCLEOTIDE SEQUENCE [LARGE SCALE GENOMIC DNA]</scope>
    <source>
        <strain evidence="8">ALCF2SS1-6</strain>
    </source>
</reference>
<dbReference type="PANTHER" id="PTHR22913:SF12">
    <property type="entry name" value="MANNURONAN SYNTHASE"/>
    <property type="match status" value="1"/>
</dbReference>
<evidence type="ECO:0000256" key="2">
    <source>
        <dbReference type="ARBA" id="ARBA00022475"/>
    </source>
</evidence>
<dbReference type="EMBL" id="ML122330">
    <property type="protein sequence ID" value="RPD53093.1"/>
    <property type="molecule type" value="Genomic_DNA"/>
</dbReference>
<evidence type="ECO:0000256" key="7">
    <source>
        <dbReference type="SAM" id="Phobius"/>
    </source>
</evidence>
<dbReference type="GO" id="GO:0085029">
    <property type="term" value="P:extracellular matrix assembly"/>
    <property type="evidence" value="ECO:0007669"/>
    <property type="project" value="TreeGrafter"/>
</dbReference>
<sequence length="1150" mass="127207">MASTSTAPHTPPQRPEASYFSAPKRENASWGAQTPITPGTPNERTRLPFFAADSYTPLTPGTPNEQATLINRTGVDASLLKQSVGQAPAQKEPKTSRFAWKLRPTGDTFTLGRPPQRRRRKAAEEAATDIDEKIDEPPAYTSLPDESTTDVEAPTFLVTDPAGGQVRFNAYADAGSSSNSHEEAGRSHTLYSEKIAGPSPVSSLGVTPQTTPPLTEEATEEITIEEVIEEELPVEEAPKVAPLFEEVDPQIPQVTPEPGINTIPDNVVAHVTHPWVVPPFNIVDRVMPRIRPVFATIKITVSLGVVFSLMLGYGLRLRIVSFGPYSFGMYGLLLIIDFIIQASAATVNRHRVNRLTRRSPLTEGVEALRGRDSLPTVAPSSLPEVSIAVVGYREDEEAWQACLKSLQEQEYPVKHIIGVVDGNDKPDCDMAEAFAAAFPENERRVVHLPVLLSVLYKQKYWASLSLETIEALGVAPPTKWQRFRMWFTQKPRAGQNVAHEVAWNHMLNYLHERATAERWADWRALCFTEPHGHKRHAMFTAFVVGAYVLGTKDAMLTTDSDTLVDKKAVTNLMALLFSSPKLAGVTGDVRIWNKKESFLARMSALRYWFAFNVERACQSGFGCVGCLSGPLGLYKVSDLMTILGPWILQSFLGKETTFGDDRHLTNRILSLGHKTGYTHLAFCESDTPAGYVRWVKQQTRWSKSFFREAFWFPKSFAYHKFWLTVETTKQFLYPMILTATVLQMLYKPGDLLRPAIWLGTMFGVATIKSLYGVIAEGDLYYLLFGAYGVMYFFGLLPSKLFACFTVGITTWGTSARSKSEFARPESLYSRTTHVGHLAVWYLALSIGLGYFFASRMSISLLFLIGLVAIFPIVHVYSDVIIGETRYAIFIFKKWRQGRRSGQDVEENVTSKWRIIRTRRRRVKVPAPKAQDFAEPEKFYTPAPLPTSTEDPFADVYIPEPPLERHSAEASGSGSGSGSSPSSEGHSTLNTASTSLTAYFGPAACASTSNIIPVPVLNKDGTSDSSGEEKDAHVMHDTKSEIPVINVVPVPEVLRKDASLVVPVLTKGKGVEDAQVENRDSSDDDKLSELGYFISRPPSRDSVASSQMNSPLVTPLTELPPGSSKKKSLASKLPLRRSRLRDAPKSPLTVS</sequence>
<evidence type="ECO:0000313" key="9">
    <source>
        <dbReference type="Proteomes" id="UP000313359"/>
    </source>
</evidence>
<dbReference type="SUPFAM" id="SSF53448">
    <property type="entry name" value="Nucleotide-diphospho-sugar transferases"/>
    <property type="match status" value="1"/>
</dbReference>
<feature type="compositionally biased region" description="Basic residues" evidence="6">
    <location>
        <begin position="1123"/>
        <end position="1138"/>
    </location>
</feature>
<feature type="region of interest" description="Disordered" evidence="6">
    <location>
        <begin position="935"/>
        <end position="988"/>
    </location>
</feature>
<feature type="region of interest" description="Disordered" evidence="6">
    <location>
        <begin position="105"/>
        <end position="149"/>
    </location>
</feature>
<feature type="region of interest" description="Disordered" evidence="6">
    <location>
        <begin position="1013"/>
        <end position="1037"/>
    </location>
</feature>
<name>A0A5C2RNI2_9APHY</name>
<feature type="compositionally biased region" description="Polar residues" evidence="6">
    <location>
        <begin position="30"/>
        <end position="42"/>
    </location>
</feature>
<dbReference type="STRING" id="1328759.A0A5C2RNI2"/>
<feature type="region of interest" description="Disordered" evidence="6">
    <location>
        <begin position="1"/>
        <end position="45"/>
    </location>
</feature>
<dbReference type="GO" id="GO:0030213">
    <property type="term" value="P:hyaluronan biosynthetic process"/>
    <property type="evidence" value="ECO:0007669"/>
    <property type="project" value="TreeGrafter"/>
</dbReference>
<dbReference type="InterPro" id="IPR029044">
    <property type="entry name" value="Nucleotide-diphossugar_trans"/>
</dbReference>
<accession>A0A5C2RNI2</accession>
<proteinExistence type="predicted"/>
<dbReference type="Gene3D" id="3.90.550.10">
    <property type="entry name" value="Spore Coat Polysaccharide Biosynthesis Protein SpsA, Chain A"/>
    <property type="match status" value="1"/>
</dbReference>
<dbReference type="AlphaFoldDB" id="A0A5C2RNI2"/>
<evidence type="ECO:0008006" key="10">
    <source>
        <dbReference type="Google" id="ProtNLM"/>
    </source>
</evidence>
<feature type="compositionally biased region" description="Polar residues" evidence="6">
    <location>
        <begin position="1101"/>
        <end position="1111"/>
    </location>
</feature>
<feature type="region of interest" description="Disordered" evidence="6">
    <location>
        <begin position="196"/>
        <end position="218"/>
    </location>
</feature>
<feature type="region of interest" description="Disordered" evidence="6">
    <location>
        <begin position="1093"/>
        <end position="1150"/>
    </location>
</feature>
<feature type="transmembrane region" description="Helical" evidence="7">
    <location>
        <begin position="780"/>
        <end position="813"/>
    </location>
</feature>
<feature type="transmembrane region" description="Helical" evidence="7">
    <location>
        <begin position="293"/>
        <end position="315"/>
    </location>
</feature>
<keyword evidence="7" id="KW-0812">Transmembrane</keyword>
<keyword evidence="2" id="KW-1003">Cell membrane</keyword>
<evidence type="ECO:0000313" key="8">
    <source>
        <dbReference type="EMBL" id="RPD53093.1"/>
    </source>
</evidence>
<keyword evidence="9" id="KW-1185">Reference proteome</keyword>
<dbReference type="Proteomes" id="UP000313359">
    <property type="component" value="Unassembled WGS sequence"/>
</dbReference>
<protein>
    <recommendedName>
        <fullName evidence="10">Glycosyltransferase family 2 protein</fullName>
    </recommendedName>
</protein>
<evidence type="ECO:0000256" key="4">
    <source>
        <dbReference type="ARBA" id="ARBA00022679"/>
    </source>
</evidence>
<feature type="transmembrane region" description="Helical" evidence="7">
    <location>
        <begin position="858"/>
        <end position="876"/>
    </location>
</feature>
<feature type="transmembrane region" description="Helical" evidence="7">
    <location>
        <begin position="327"/>
        <end position="348"/>
    </location>
</feature>
<dbReference type="OrthoDB" id="9876900at2759"/>
<keyword evidence="5 7" id="KW-0472">Membrane</keyword>
<dbReference type="Pfam" id="PF03142">
    <property type="entry name" value="Chitin_synth_2"/>
    <property type="match status" value="1"/>
</dbReference>
<evidence type="ECO:0000256" key="3">
    <source>
        <dbReference type="ARBA" id="ARBA00022676"/>
    </source>
</evidence>
<gene>
    <name evidence="8" type="ORF">L227DRAFT_617297</name>
</gene>
<feature type="compositionally biased region" description="Low complexity" evidence="6">
    <location>
        <begin position="207"/>
        <end position="216"/>
    </location>
</feature>
<evidence type="ECO:0000256" key="5">
    <source>
        <dbReference type="ARBA" id="ARBA00023136"/>
    </source>
</evidence>
<evidence type="ECO:0000256" key="1">
    <source>
        <dbReference type="ARBA" id="ARBA00004236"/>
    </source>
</evidence>
<keyword evidence="7" id="KW-1133">Transmembrane helix</keyword>
<dbReference type="GO" id="GO:0050501">
    <property type="term" value="F:hyaluronan synthase activity"/>
    <property type="evidence" value="ECO:0007669"/>
    <property type="project" value="TreeGrafter"/>
</dbReference>
<dbReference type="PANTHER" id="PTHR22913">
    <property type="entry name" value="HYALURONAN SYNTHASE"/>
    <property type="match status" value="1"/>
</dbReference>
<keyword evidence="3" id="KW-0328">Glycosyltransferase</keyword>
<feature type="compositionally biased region" description="Low complexity" evidence="6">
    <location>
        <begin position="977"/>
        <end position="988"/>
    </location>
</feature>
<comment type="subcellular location">
    <subcellularLocation>
        <location evidence="1">Cell membrane</location>
    </subcellularLocation>
</comment>
<dbReference type="GO" id="GO:0005886">
    <property type="term" value="C:plasma membrane"/>
    <property type="evidence" value="ECO:0007669"/>
    <property type="project" value="UniProtKB-SubCell"/>
</dbReference>
<feature type="compositionally biased region" description="Basic and acidic residues" evidence="6">
    <location>
        <begin position="1026"/>
        <end position="1037"/>
    </location>
</feature>
<organism evidence="8 9">
    <name type="scientific">Lentinus tigrinus ALCF2SS1-6</name>
    <dbReference type="NCBI Taxonomy" id="1328759"/>
    <lineage>
        <taxon>Eukaryota</taxon>
        <taxon>Fungi</taxon>
        <taxon>Dikarya</taxon>
        <taxon>Basidiomycota</taxon>
        <taxon>Agaricomycotina</taxon>
        <taxon>Agaricomycetes</taxon>
        <taxon>Polyporales</taxon>
        <taxon>Polyporaceae</taxon>
        <taxon>Lentinus</taxon>
    </lineage>
</organism>
<keyword evidence="4" id="KW-0808">Transferase</keyword>